<evidence type="ECO:0000313" key="4">
    <source>
        <dbReference type="EMBL" id="NLZ24431.1"/>
    </source>
</evidence>
<evidence type="ECO:0000313" key="5">
    <source>
        <dbReference type="Proteomes" id="UP000564033"/>
    </source>
</evidence>
<dbReference type="GO" id="GO:0016763">
    <property type="term" value="F:pentosyltransferase activity"/>
    <property type="evidence" value="ECO:0007669"/>
    <property type="project" value="InterPro"/>
</dbReference>
<feature type="non-terminal residue" evidence="4">
    <location>
        <position position="1"/>
    </location>
</feature>
<evidence type="ECO:0000256" key="2">
    <source>
        <dbReference type="ARBA" id="ARBA00022679"/>
    </source>
</evidence>
<dbReference type="Gene3D" id="3.40.1030.10">
    <property type="entry name" value="Nucleoside phosphorylase/phosphoribosyltransferase catalytic domain"/>
    <property type="match status" value="1"/>
</dbReference>
<dbReference type="Pfam" id="PF02885">
    <property type="entry name" value="Glycos_trans_3N"/>
    <property type="match status" value="1"/>
</dbReference>
<dbReference type="InterPro" id="IPR036320">
    <property type="entry name" value="Glycosyl_Trfase_fam3_N_dom_sf"/>
</dbReference>
<dbReference type="InterPro" id="IPR035902">
    <property type="entry name" value="Nuc_phospho_transferase"/>
</dbReference>
<protein>
    <recommendedName>
        <fullName evidence="3">Pyrimidine nucleoside phosphorylase C-terminal domain-containing protein</fullName>
    </recommendedName>
</protein>
<keyword evidence="2" id="KW-0808">Transferase</keyword>
<dbReference type="Pfam" id="PF07831">
    <property type="entry name" value="PYNP_C"/>
    <property type="match status" value="1"/>
</dbReference>
<gene>
    <name evidence="4" type="ORF">GX888_01625</name>
</gene>
<dbReference type="SUPFAM" id="SSF52418">
    <property type="entry name" value="Nucleoside phosphorylase/phosphoribosyltransferase catalytic domain"/>
    <property type="match status" value="1"/>
</dbReference>
<dbReference type="Gene3D" id="3.90.1170.30">
    <property type="entry name" value="Pyrimidine nucleoside phosphorylase-like, C-terminal domain"/>
    <property type="match status" value="1"/>
</dbReference>
<dbReference type="InterPro" id="IPR036566">
    <property type="entry name" value="PYNP-like_C_sf"/>
</dbReference>
<reference evidence="4 5" key="1">
    <citation type="journal article" date="2020" name="Biotechnol. Biofuels">
        <title>New insights from the biogas microbiome by comprehensive genome-resolved metagenomics of nearly 1600 species originating from multiple anaerobic digesters.</title>
        <authorList>
            <person name="Campanaro S."/>
            <person name="Treu L."/>
            <person name="Rodriguez-R L.M."/>
            <person name="Kovalovszki A."/>
            <person name="Ziels R.M."/>
            <person name="Maus I."/>
            <person name="Zhu X."/>
            <person name="Kougias P.G."/>
            <person name="Basile A."/>
            <person name="Luo G."/>
            <person name="Schluter A."/>
            <person name="Konstantinidis K.T."/>
            <person name="Angelidaki I."/>
        </authorList>
    </citation>
    <scope>NUCLEOTIDE SEQUENCE [LARGE SCALE GENOMIC DNA]</scope>
    <source>
        <strain evidence="4">AS19jrsBPTG_9</strain>
    </source>
</reference>
<dbReference type="SUPFAM" id="SSF54680">
    <property type="entry name" value="Pyrimidine nucleoside phosphorylase C-terminal domain"/>
    <property type="match status" value="1"/>
</dbReference>
<dbReference type="PANTHER" id="PTHR10515:SF0">
    <property type="entry name" value="THYMIDINE PHOSPHORYLASE"/>
    <property type="match status" value="1"/>
</dbReference>
<dbReference type="InterPro" id="IPR013102">
    <property type="entry name" value="PYNP_C"/>
</dbReference>
<dbReference type="Gene3D" id="1.20.970.50">
    <property type="match status" value="1"/>
</dbReference>
<dbReference type="InterPro" id="IPR017459">
    <property type="entry name" value="Glycosyl_Trfase_fam3_N_dom"/>
</dbReference>
<dbReference type="Pfam" id="PF00591">
    <property type="entry name" value="Glycos_transf_3"/>
    <property type="match status" value="1"/>
</dbReference>
<dbReference type="EMBL" id="JAAZIL010000044">
    <property type="protein sequence ID" value="NLZ24431.1"/>
    <property type="molecule type" value="Genomic_DNA"/>
</dbReference>
<dbReference type="PANTHER" id="PTHR10515">
    <property type="entry name" value="THYMIDINE PHOSPHORYLASE"/>
    <property type="match status" value="1"/>
</dbReference>
<dbReference type="GO" id="GO:0006213">
    <property type="term" value="P:pyrimidine nucleoside metabolic process"/>
    <property type="evidence" value="ECO:0007669"/>
    <property type="project" value="InterPro"/>
</dbReference>
<evidence type="ECO:0000259" key="3">
    <source>
        <dbReference type="SMART" id="SM00941"/>
    </source>
</evidence>
<dbReference type="GO" id="GO:0005829">
    <property type="term" value="C:cytosol"/>
    <property type="evidence" value="ECO:0007669"/>
    <property type="project" value="TreeGrafter"/>
</dbReference>
<dbReference type="AlphaFoldDB" id="A0A847VD72"/>
<feature type="domain" description="Pyrimidine nucleoside phosphorylase C-terminal" evidence="3">
    <location>
        <begin position="397"/>
        <end position="460"/>
    </location>
</feature>
<dbReference type="InterPro" id="IPR000053">
    <property type="entry name" value="Thymidine/pyrmidine_PPase"/>
</dbReference>
<keyword evidence="1" id="KW-0328">Glycosyltransferase</keyword>
<dbReference type="InterPro" id="IPR000312">
    <property type="entry name" value="Glycosyl_Trfase_fam3"/>
</dbReference>
<dbReference type="GO" id="GO:0004645">
    <property type="term" value="F:1,4-alpha-oligoglucan phosphorylase activity"/>
    <property type="evidence" value="ECO:0007669"/>
    <property type="project" value="InterPro"/>
</dbReference>
<comment type="caution">
    <text evidence="4">The sequence shown here is derived from an EMBL/GenBank/DDBJ whole genome shotgun (WGS) entry which is preliminary data.</text>
</comment>
<dbReference type="GO" id="GO:0006206">
    <property type="term" value="P:pyrimidine nucleobase metabolic process"/>
    <property type="evidence" value="ECO:0007669"/>
    <property type="project" value="InterPro"/>
</dbReference>
<evidence type="ECO:0000256" key="1">
    <source>
        <dbReference type="ARBA" id="ARBA00022676"/>
    </source>
</evidence>
<proteinExistence type="predicted"/>
<dbReference type="Proteomes" id="UP000564033">
    <property type="component" value="Unassembled WGS sequence"/>
</dbReference>
<accession>A0A847VD72</accession>
<dbReference type="SUPFAM" id="SSF47648">
    <property type="entry name" value="Nucleoside phosphorylase/phosphoribosyltransferase N-terminal domain"/>
    <property type="match status" value="1"/>
</dbReference>
<organism evidence="4 5">
    <name type="scientific">Candidatus Dojkabacteria bacterium</name>
    <dbReference type="NCBI Taxonomy" id="2099670"/>
    <lineage>
        <taxon>Bacteria</taxon>
        <taxon>Candidatus Dojkabacteria</taxon>
    </lineage>
</organism>
<name>A0A847VD72_9BACT</name>
<sequence length="465" mass="51404">VLLGYRDVELYVKVIITDKEVQIGEVGLYEDIVEDYHIPEGSILLVDIPSVSKAIEAIKRKMSGHILTEEELVSIMKDIGTRKLKETEVAFFVATFFSPGFTDEEIYYMTKGMAQSGEILDFKYIKGNKKLVVDKHSIGGIPGKGVSPVLVSILASNGYVVPNTSTRAITSPAGTTDILECVMPVALNQKDVYRVVEKAGACMVWGGSLYLAPADDEIINVERSLRIQEFQKVLVSIVAKKIATGATFVLIDLSYGKGSKIEKPDDLDFLSREFEKLFQKFSIDCVTYKRMANGPDGNGIGPILEMKECLKILERDEKRSEDLEDVIVDMAAQIFEHLGKVKKGEGKKLAQDTLDSGKALKKFWEIAKAQGATKEVKSKELTPGEIQHTVKANRGGTVKNICNRELVSIARALGTPKIKEAGIYIEKMPGDKVSKGDTLFTLYTTSKDRMEEGIKAVKIDQLYDL</sequence>
<dbReference type="SMART" id="SM00941">
    <property type="entry name" value="PYNP_C"/>
    <property type="match status" value="1"/>
</dbReference>